<dbReference type="AlphaFoldDB" id="A0AAE3ZPI4"/>
<keyword evidence="1" id="KW-0175">Coiled coil</keyword>
<organism evidence="2 3">
    <name type="scientific">Catenuloplanes niger</name>
    <dbReference type="NCBI Taxonomy" id="587534"/>
    <lineage>
        <taxon>Bacteria</taxon>
        <taxon>Bacillati</taxon>
        <taxon>Actinomycetota</taxon>
        <taxon>Actinomycetes</taxon>
        <taxon>Micromonosporales</taxon>
        <taxon>Micromonosporaceae</taxon>
        <taxon>Catenuloplanes</taxon>
    </lineage>
</organism>
<evidence type="ECO:0000313" key="3">
    <source>
        <dbReference type="Proteomes" id="UP001183629"/>
    </source>
</evidence>
<dbReference type="InterPro" id="IPR002514">
    <property type="entry name" value="Transposase_8"/>
</dbReference>
<accession>A0AAE3ZPI4</accession>
<dbReference type="Proteomes" id="UP001183629">
    <property type="component" value="Unassembled WGS sequence"/>
</dbReference>
<dbReference type="Gene3D" id="1.10.10.60">
    <property type="entry name" value="Homeodomain-like"/>
    <property type="match status" value="1"/>
</dbReference>
<comment type="caution">
    <text evidence="2">The sequence shown here is derived from an EMBL/GenBank/DDBJ whole genome shotgun (WGS) entry which is preliminary data.</text>
</comment>
<name>A0AAE3ZPI4_9ACTN</name>
<sequence length="97" mass="11071">MVKKPVKYSPELRAEVVAAYEQGGRTYAEVARNYNLVPETVRLWVAAAKKENSGQTPEARGSIERARVAEMERRIRELESENAFLKKAAAFFAREQR</sequence>
<dbReference type="GO" id="GO:0004803">
    <property type="term" value="F:transposase activity"/>
    <property type="evidence" value="ECO:0007669"/>
    <property type="project" value="InterPro"/>
</dbReference>
<dbReference type="InterPro" id="IPR009057">
    <property type="entry name" value="Homeodomain-like_sf"/>
</dbReference>
<dbReference type="GO" id="GO:0006313">
    <property type="term" value="P:DNA transposition"/>
    <property type="evidence" value="ECO:0007669"/>
    <property type="project" value="InterPro"/>
</dbReference>
<dbReference type="RefSeq" id="WP_310413111.1">
    <property type="nucleotide sequence ID" value="NZ_JAVDYC010000001.1"/>
</dbReference>
<feature type="coiled-coil region" evidence="1">
    <location>
        <begin position="61"/>
        <end position="95"/>
    </location>
</feature>
<dbReference type="EMBL" id="JAVDYC010000001">
    <property type="protein sequence ID" value="MDR7322554.1"/>
    <property type="molecule type" value="Genomic_DNA"/>
</dbReference>
<keyword evidence="3" id="KW-1185">Reference proteome</keyword>
<evidence type="ECO:0000256" key="1">
    <source>
        <dbReference type="SAM" id="Coils"/>
    </source>
</evidence>
<gene>
    <name evidence="2" type="ORF">J2S44_002804</name>
</gene>
<dbReference type="GO" id="GO:0003677">
    <property type="term" value="F:DNA binding"/>
    <property type="evidence" value="ECO:0007669"/>
    <property type="project" value="InterPro"/>
</dbReference>
<protein>
    <submittedName>
        <fullName evidence="2">Transposase</fullName>
    </submittedName>
</protein>
<dbReference type="Pfam" id="PF01527">
    <property type="entry name" value="HTH_Tnp_1"/>
    <property type="match status" value="1"/>
</dbReference>
<evidence type="ECO:0000313" key="2">
    <source>
        <dbReference type="EMBL" id="MDR7322554.1"/>
    </source>
</evidence>
<dbReference type="SUPFAM" id="SSF46689">
    <property type="entry name" value="Homeodomain-like"/>
    <property type="match status" value="1"/>
</dbReference>
<proteinExistence type="predicted"/>
<reference evidence="2 3" key="1">
    <citation type="submission" date="2023-07" db="EMBL/GenBank/DDBJ databases">
        <title>Sequencing the genomes of 1000 actinobacteria strains.</title>
        <authorList>
            <person name="Klenk H.-P."/>
        </authorList>
    </citation>
    <scope>NUCLEOTIDE SEQUENCE [LARGE SCALE GENOMIC DNA]</scope>
    <source>
        <strain evidence="2 3">DSM 44711</strain>
    </source>
</reference>